<evidence type="ECO:0000313" key="2">
    <source>
        <dbReference type="EMBL" id="KFI48489.1"/>
    </source>
</evidence>
<evidence type="ECO:0000256" key="1">
    <source>
        <dbReference type="SAM" id="MobiDB-lite"/>
    </source>
</evidence>
<sequence>MRGEHTGHNWRPAFNLGSSPHARGTRLDVVDSRADGGIIPACAGNTSVIMFGAREKGDHPRMRGEHVPSPLPSPIRWGSSPHARGTPSVNAGNKPRRGIIPACAGNTARMTSAGPPAGDHPRMRGEHVRARIQSRRGTGSSPHARGTLSGLLVDLSCAGIIPACAGNTLTVA</sequence>
<name>A0A086ZPN9_9BIFI</name>
<proteinExistence type="predicted"/>
<dbReference type="AntiFam" id="ANF00057">
    <property type="entry name" value="Translation of E. coli type CRISPR repeat"/>
</dbReference>
<dbReference type="Proteomes" id="UP000029093">
    <property type="component" value="Unassembled WGS sequence"/>
</dbReference>
<feature type="region of interest" description="Disordered" evidence="1">
    <location>
        <begin position="1"/>
        <end position="23"/>
    </location>
</feature>
<evidence type="ECO:0000313" key="3">
    <source>
        <dbReference type="Proteomes" id="UP000029093"/>
    </source>
</evidence>
<keyword evidence="3" id="KW-1185">Reference proteome</keyword>
<organism evidence="2 3">
    <name type="scientific">Bifidobacterium boum</name>
    <dbReference type="NCBI Taxonomy" id="78343"/>
    <lineage>
        <taxon>Bacteria</taxon>
        <taxon>Bacillati</taxon>
        <taxon>Actinomycetota</taxon>
        <taxon>Actinomycetes</taxon>
        <taxon>Bifidobacteriales</taxon>
        <taxon>Bifidobacteriaceae</taxon>
        <taxon>Bifidobacterium</taxon>
    </lineage>
</organism>
<dbReference type="AlphaFoldDB" id="A0A086ZPN9"/>
<comment type="caution">
    <text evidence="2">The sequence shown here is derived from an EMBL/GenBank/DDBJ whole genome shotgun (WGS) entry which is preliminary data.</text>
</comment>
<gene>
    <name evidence="2" type="ORF">BBOU_0618</name>
</gene>
<dbReference type="EMBL" id="JGYQ01000007">
    <property type="protein sequence ID" value="KFI48489.1"/>
    <property type="molecule type" value="Genomic_DNA"/>
</dbReference>
<reference evidence="2 3" key="1">
    <citation type="submission" date="2014-03" db="EMBL/GenBank/DDBJ databases">
        <title>Genomics of Bifidobacteria.</title>
        <authorList>
            <person name="Ventura M."/>
            <person name="Milani C."/>
            <person name="Lugli G.A."/>
        </authorList>
    </citation>
    <scope>NUCLEOTIDE SEQUENCE [LARGE SCALE GENOMIC DNA]</scope>
    <source>
        <strain evidence="2 3">LMG 10736</strain>
    </source>
</reference>
<feature type="region of interest" description="Disordered" evidence="1">
    <location>
        <begin position="58"/>
        <end position="126"/>
    </location>
</feature>
<dbReference type="AntiFam" id="ANF00006">
    <property type="entry name" value="Translation of CRISPR region"/>
</dbReference>
<accession>A0A086ZPN9</accession>
<protein>
    <submittedName>
        <fullName evidence="2">Uncharacterized protein</fullName>
    </submittedName>
</protein>